<dbReference type="InterPro" id="IPR007410">
    <property type="entry name" value="LpqE-like"/>
</dbReference>
<proteinExistence type="predicted"/>
<dbReference type="EMBL" id="QRCM01000001">
    <property type="protein sequence ID" value="TXG88948.1"/>
    <property type="molecule type" value="Genomic_DNA"/>
</dbReference>
<keyword evidence="1" id="KW-0732">Signal</keyword>
<feature type="signal peptide" evidence="1">
    <location>
        <begin position="1"/>
        <end position="28"/>
    </location>
</feature>
<feature type="chain" id="PRO_5026833390" evidence="1">
    <location>
        <begin position="29"/>
        <end position="177"/>
    </location>
</feature>
<dbReference type="PANTHER" id="PTHR36302:SF1">
    <property type="entry name" value="COPPER CHAPERONE PCU(A)C"/>
    <property type="match status" value="1"/>
</dbReference>
<sequence length="177" mass="17898">MKKTRLFATTAAGAAIALAVTACGSDSADTEDTTAADRVVVTDAWVKAADSGMTAAFARVENTGGDDVRVVAASSPASAHTELHEMASNDSGGMTMREKDGGFAIAPGDTLAFSPGHDHIMLMELTDPVVAGGAVTVTLEFDDGSTTTTDAQVRDFAGNQENYGADGEPVMGAAHGG</sequence>
<dbReference type="PROSITE" id="PS51257">
    <property type="entry name" value="PROKAR_LIPOPROTEIN"/>
    <property type="match status" value="1"/>
</dbReference>
<evidence type="ECO:0000313" key="2">
    <source>
        <dbReference type="EMBL" id="TXG88948.1"/>
    </source>
</evidence>
<dbReference type="AlphaFoldDB" id="A0A6P2CDI4"/>
<dbReference type="PANTHER" id="PTHR36302">
    <property type="entry name" value="BLR7088 PROTEIN"/>
    <property type="match status" value="1"/>
</dbReference>
<dbReference type="RefSeq" id="WP_010836845.1">
    <property type="nucleotide sequence ID" value="NZ_QRCM01000001.1"/>
</dbReference>
<protein>
    <submittedName>
        <fullName evidence="2">Copper chaperone PCu(A)C</fullName>
    </submittedName>
</protein>
<organism evidence="2 3">
    <name type="scientific">Rhodococcus rhodnii</name>
    <dbReference type="NCBI Taxonomy" id="38312"/>
    <lineage>
        <taxon>Bacteria</taxon>
        <taxon>Bacillati</taxon>
        <taxon>Actinomycetota</taxon>
        <taxon>Actinomycetes</taxon>
        <taxon>Mycobacteriales</taxon>
        <taxon>Nocardiaceae</taxon>
        <taxon>Rhodococcus</taxon>
    </lineage>
</organism>
<accession>A0A6P2CDI4</accession>
<gene>
    <name evidence="2" type="ORF">DW322_00200</name>
</gene>
<comment type="caution">
    <text evidence="2">The sequence shown here is derived from an EMBL/GenBank/DDBJ whole genome shotgun (WGS) entry which is preliminary data.</text>
</comment>
<dbReference type="InterPro" id="IPR058248">
    <property type="entry name" value="Lxx211020-like"/>
</dbReference>
<dbReference type="SUPFAM" id="SSF110087">
    <property type="entry name" value="DR1885-like metal-binding protein"/>
    <property type="match status" value="1"/>
</dbReference>
<reference evidence="2 3" key="1">
    <citation type="submission" date="2018-07" db="EMBL/GenBank/DDBJ databases">
        <title>Genome sequence of Rhodococcus rhodnii ATCC 35071 from Rhodnius prolixus.</title>
        <authorList>
            <person name="Patel V."/>
            <person name="Vogel K.J."/>
        </authorList>
    </citation>
    <scope>NUCLEOTIDE SEQUENCE [LARGE SCALE GENOMIC DNA]</scope>
    <source>
        <strain evidence="2 3">ATCC 35071</strain>
    </source>
</reference>
<evidence type="ECO:0000313" key="3">
    <source>
        <dbReference type="Proteomes" id="UP000471120"/>
    </source>
</evidence>
<evidence type="ECO:0000256" key="1">
    <source>
        <dbReference type="SAM" id="SignalP"/>
    </source>
</evidence>
<dbReference type="InterPro" id="IPR036182">
    <property type="entry name" value="PCuAC_sf"/>
</dbReference>
<dbReference type="Gene3D" id="2.60.40.1890">
    <property type="entry name" value="PCu(A)C copper chaperone"/>
    <property type="match status" value="1"/>
</dbReference>
<dbReference type="Pfam" id="PF04314">
    <property type="entry name" value="PCuAC"/>
    <property type="match status" value="1"/>
</dbReference>
<name>A0A6P2CDI4_9NOCA</name>
<dbReference type="Proteomes" id="UP000471120">
    <property type="component" value="Unassembled WGS sequence"/>
</dbReference>